<evidence type="ECO:0000259" key="3">
    <source>
        <dbReference type="Pfam" id="PF01370"/>
    </source>
</evidence>
<comment type="caution">
    <text evidence="4">The sequence shown here is derived from an EMBL/GenBank/DDBJ whole genome shotgun (WGS) entry which is preliminary data.</text>
</comment>
<evidence type="ECO:0000256" key="1">
    <source>
        <dbReference type="ARBA" id="ARBA00023002"/>
    </source>
</evidence>
<dbReference type="GO" id="GO:0016616">
    <property type="term" value="F:oxidoreductase activity, acting on the CH-OH group of donors, NAD or NADP as acceptor"/>
    <property type="evidence" value="ECO:0007669"/>
    <property type="project" value="TreeGrafter"/>
</dbReference>
<keyword evidence="4" id="KW-0808">Transferase</keyword>
<dbReference type="Proteomes" id="UP001163105">
    <property type="component" value="Unassembled WGS sequence"/>
</dbReference>
<dbReference type="InterPro" id="IPR050425">
    <property type="entry name" value="NAD(P)_dehydrat-like"/>
</dbReference>
<name>A0AB34FPZ3_9HYPO</name>
<accession>A0AB34FPZ3</accession>
<gene>
    <name evidence="4" type="ORF">O9K51_05149</name>
</gene>
<dbReference type="InterPro" id="IPR001509">
    <property type="entry name" value="Epimerase_deHydtase"/>
</dbReference>
<dbReference type="EMBL" id="JAQHRD010000004">
    <property type="protein sequence ID" value="KAJ6441598.1"/>
    <property type="molecule type" value="Genomic_DNA"/>
</dbReference>
<dbReference type="SUPFAM" id="SSF51735">
    <property type="entry name" value="NAD(P)-binding Rossmann-fold domains"/>
    <property type="match status" value="1"/>
</dbReference>
<evidence type="ECO:0000256" key="2">
    <source>
        <dbReference type="ARBA" id="ARBA00023445"/>
    </source>
</evidence>
<evidence type="ECO:0000313" key="5">
    <source>
        <dbReference type="Proteomes" id="UP001163105"/>
    </source>
</evidence>
<dbReference type="GO" id="GO:0016301">
    <property type="term" value="F:kinase activity"/>
    <property type="evidence" value="ECO:0007669"/>
    <property type="project" value="UniProtKB-KW"/>
</dbReference>
<feature type="domain" description="NAD-dependent epimerase/dehydratase" evidence="3">
    <location>
        <begin position="14"/>
        <end position="266"/>
    </location>
</feature>
<sequence length="350" mass="38401">MADISTAIPKGSWVLVTAANGYTGSHIVIELLKRGFKVRGTVRDLTSGQWLLDDDFVAPYAKRGQVELVVADTTVPNAFDNAVKGVSAVIHVAMVSDLGPDPNVVIPATIEAALTVCRSAAREPSIKRFVFTSSFWAAAMPTPGVAETITNLDTWNEGALQVAWAPPPYEANRIMPVYFASKIESEKAVWKFVKDEKLPWVVNSVSPCCILGDLRNDKHLRSAPPQFLEGLYLGSTDAVKGIPAVYYSHVTDVAIVHVAAAIDPEVKGQRIQVLARSFNWDDCLAILRTAYPGRKFVADFQPDRPTLKYEIENDVAPGLIKKWAGREWIGLEAGVRETMDFVVKHKNLQS</sequence>
<proteinExistence type="inferred from homology"/>
<keyword evidence="5" id="KW-1185">Reference proteome</keyword>
<comment type="similarity">
    <text evidence="2">Belongs to the NAD(P)-dependent epimerase/dehydratase family. Dihydroflavonol-4-reductase subfamily.</text>
</comment>
<keyword evidence="1" id="KW-0560">Oxidoreductase</keyword>
<dbReference type="PANTHER" id="PTHR10366:SF562">
    <property type="entry name" value="ALDEHYDE REDUCTASE II (AFU_ORTHOLOGUE AFUA_1G11360)"/>
    <property type="match status" value="1"/>
</dbReference>
<dbReference type="Gene3D" id="3.40.50.720">
    <property type="entry name" value="NAD(P)-binding Rossmann-like Domain"/>
    <property type="match status" value="1"/>
</dbReference>
<dbReference type="PANTHER" id="PTHR10366">
    <property type="entry name" value="NAD DEPENDENT EPIMERASE/DEHYDRATASE"/>
    <property type="match status" value="1"/>
</dbReference>
<reference evidence="4" key="1">
    <citation type="submission" date="2023-01" db="EMBL/GenBank/DDBJ databases">
        <title>The growth and conidiation of Purpureocillium lavendulum are regulated by nitrogen source and histone H3K14 acetylation.</title>
        <authorList>
            <person name="Tang P."/>
            <person name="Han J."/>
            <person name="Zhang C."/>
            <person name="Tang P."/>
            <person name="Qi F."/>
            <person name="Zhang K."/>
            <person name="Liang L."/>
        </authorList>
    </citation>
    <scope>NUCLEOTIDE SEQUENCE</scope>
    <source>
        <strain evidence="4">YMF1.00683</strain>
    </source>
</reference>
<protein>
    <submittedName>
        <fullName evidence="4">Serine protein kinase</fullName>
    </submittedName>
</protein>
<evidence type="ECO:0000313" key="4">
    <source>
        <dbReference type="EMBL" id="KAJ6441598.1"/>
    </source>
</evidence>
<dbReference type="InterPro" id="IPR036291">
    <property type="entry name" value="NAD(P)-bd_dom_sf"/>
</dbReference>
<organism evidence="4 5">
    <name type="scientific">Purpureocillium lavendulum</name>
    <dbReference type="NCBI Taxonomy" id="1247861"/>
    <lineage>
        <taxon>Eukaryota</taxon>
        <taxon>Fungi</taxon>
        <taxon>Dikarya</taxon>
        <taxon>Ascomycota</taxon>
        <taxon>Pezizomycotina</taxon>
        <taxon>Sordariomycetes</taxon>
        <taxon>Hypocreomycetidae</taxon>
        <taxon>Hypocreales</taxon>
        <taxon>Ophiocordycipitaceae</taxon>
        <taxon>Purpureocillium</taxon>
    </lineage>
</organism>
<dbReference type="AlphaFoldDB" id="A0AB34FPZ3"/>
<dbReference type="Pfam" id="PF01370">
    <property type="entry name" value="Epimerase"/>
    <property type="match status" value="1"/>
</dbReference>
<keyword evidence="4" id="KW-0418">Kinase</keyword>